<keyword evidence="2" id="KW-0812">Transmembrane</keyword>
<evidence type="ECO:0000256" key="1">
    <source>
        <dbReference type="SAM" id="MobiDB-lite"/>
    </source>
</evidence>
<evidence type="ECO:0000313" key="3">
    <source>
        <dbReference type="EMBL" id="KAF2029980.1"/>
    </source>
</evidence>
<comment type="caution">
    <text evidence="3">The sequence shown here is derived from an EMBL/GenBank/DDBJ whole genome shotgun (WGS) entry which is preliminary data.</text>
</comment>
<accession>A0A9P4H8Z4</accession>
<dbReference type="Proteomes" id="UP000799777">
    <property type="component" value="Unassembled WGS sequence"/>
</dbReference>
<dbReference type="OrthoDB" id="10375373at2759"/>
<evidence type="ECO:0000256" key="2">
    <source>
        <dbReference type="SAM" id="Phobius"/>
    </source>
</evidence>
<dbReference type="EMBL" id="ML978195">
    <property type="protein sequence ID" value="KAF2029980.1"/>
    <property type="molecule type" value="Genomic_DNA"/>
</dbReference>
<keyword evidence="4" id="KW-1185">Reference proteome</keyword>
<gene>
    <name evidence="3" type="ORF">EK21DRAFT_89392</name>
</gene>
<evidence type="ECO:0000313" key="4">
    <source>
        <dbReference type="Proteomes" id="UP000799777"/>
    </source>
</evidence>
<feature type="compositionally biased region" description="Low complexity" evidence="1">
    <location>
        <begin position="62"/>
        <end position="76"/>
    </location>
</feature>
<feature type="compositionally biased region" description="Basic and acidic residues" evidence="1">
    <location>
        <begin position="271"/>
        <end position="281"/>
    </location>
</feature>
<feature type="compositionally biased region" description="Polar residues" evidence="1">
    <location>
        <begin position="30"/>
        <end position="40"/>
    </location>
</feature>
<sequence>MVTVTFALKTSQTSSVPKPAEPSSAMPNDAPTSNVPDSNHTPPPPDNGVATTVITAQITKPNTSTSHSYTSNTASAGPQSSSTQTPMIAGAAAGGTAFLALAIGTVLYILRRRKHTRSLPSRTESWDPSGGMHGKRTLPDAEQVGEVGMRGGGWEKVELSGDDMPDRYGTRSPMAAAPPHSNMRSDQMGDTVGYQELESRSPTLMSVPASPAPGHTLHPVKSWHALSPSLEQRGANEVHGESAVGSPLIRKGGGDPGKAELRGDSNSMAVGREHGFGHVELDAGQEAQPRYYASADSGNGEAVRVAQNF</sequence>
<reference evidence="3" key="1">
    <citation type="journal article" date="2020" name="Stud. Mycol.">
        <title>101 Dothideomycetes genomes: a test case for predicting lifestyles and emergence of pathogens.</title>
        <authorList>
            <person name="Haridas S."/>
            <person name="Albert R."/>
            <person name="Binder M."/>
            <person name="Bloem J."/>
            <person name="Labutti K."/>
            <person name="Salamov A."/>
            <person name="Andreopoulos B."/>
            <person name="Baker S."/>
            <person name="Barry K."/>
            <person name="Bills G."/>
            <person name="Bluhm B."/>
            <person name="Cannon C."/>
            <person name="Castanera R."/>
            <person name="Culley D."/>
            <person name="Daum C."/>
            <person name="Ezra D."/>
            <person name="Gonzalez J."/>
            <person name="Henrissat B."/>
            <person name="Kuo A."/>
            <person name="Liang C."/>
            <person name="Lipzen A."/>
            <person name="Lutzoni F."/>
            <person name="Magnuson J."/>
            <person name="Mondo S."/>
            <person name="Nolan M."/>
            <person name="Ohm R."/>
            <person name="Pangilinan J."/>
            <person name="Park H.-J."/>
            <person name="Ramirez L."/>
            <person name="Alfaro M."/>
            <person name="Sun H."/>
            <person name="Tritt A."/>
            <person name="Yoshinaga Y."/>
            <person name="Zwiers L.-H."/>
            <person name="Turgeon B."/>
            <person name="Goodwin S."/>
            <person name="Spatafora J."/>
            <person name="Crous P."/>
            <person name="Grigoriev I."/>
        </authorList>
    </citation>
    <scope>NUCLEOTIDE SEQUENCE</scope>
    <source>
        <strain evidence="3">CBS 110217</strain>
    </source>
</reference>
<keyword evidence="2" id="KW-1133">Transmembrane helix</keyword>
<feature type="region of interest" description="Disordered" evidence="1">
    <location>
        <begin position="1"/>
        <end position="84"/>
    </location>
</feature>
<feature type="compositionally biased region" description="Polar residues" evidence="1">
    <location>
        <begin position="49"/>
        <end position="61"/>
    </location>
</feature>
<feature type="region of interest" description="Disordered" evidence="1">
    <location>
        <begin position="117"/>
        <end position="138"/>
    </location>
</feature>
<proteinExistence type="predicted"/>
<feature type="transmembrane region" description="Helical" evidence="2">
    <location>
        <begin position="87"/>
        <end position="110"/>
    </location>
</feature>
<feature type="region of interest" description="Disordered" evidence="1">
    <location>
        <begin position="169"/>
        <end position="188"/>
    </location>
</feature>
<feature type="region of interest" description="Disordered" evidence="1">
    <location>
        <begin position="232"/>
        <end position="282"/>
    </location>
</feature>
<protein>
    <submittedName>
        <fullName evidence="3">Uncharacterized protein</fullName>
    </submittedName>
</protein>
<dbReference type="AlphaFoldDB" id="A0A9P4H8Z4"/>
<organism evidence="3 4">
    <name type="scientific">Setomelanomma holmii</name>
    <dbReference type="NCBI Taxonomy" id="210430"/>
    <lineage>
        <taxon>Eukaryota</taxon>
        <taxon>Fungi</taxon>
        <taxon>Dikarya</taxon>
        <taxon>Ascomycota</taxon>
        <taxon>Pezizomycotina</taxon>
        <taxon>Dothideomycetes</taxon>
        <taxon>Pleosporomycetidae</taxon>
        <taxon>Pleosporales</taxon>
        <taxon>Pleosporineae</taxon>
        <taxon>Phaeosphaeriaceae</taxon>
        <taxon>Setomelanomma</taxon>
    </lineage>
</organism>
<keyword evidence="2" id="KW-0472">Membrane</keyword>
<name>A0A9P4H8Z4_9PLEO</name>